<proteinExistence type="predicted"/>
<dbReference type="InterPro" id="IPR051599">
    <property type="entry name" value="Cell_Envelope_Assoc"/>
</dbReference>
<dbReference type="Proteomes" id="UP000269542">
    <property type="component" value="Chromosome"/>
</dbReference>
<reference evidence="3 4" key="1">
    <citation type="submission" date="2018-12" db="EMBL/GenBank/DDBJ databases">
        <authorList>
            <consortium name="Pathogen Informatics"/>
        </authorList>
    </citation>
    <scope>NUCLEOTIDE SEQUENCE [LARGE SCALE GENOMIC DNA]</scope>
    <source>
        <strain evidence="3 4">NCTC13354</strain>
    </source>
</reference>
<organism evidence="3 4">
    <name type="scientific">Trueperella bialowiezensis</name>
    <dbReference type="NCBI Taxonomy" id="312285"/>
    <lineage>
        <taxon>Bacteria</taxon>
        <taxon>Bacillati</taxon>
        <taxon>Actinomycetota</taxon>
        <taxon>Actinomycetes</taxon>
        <taxon>Actinomycetales</taxon>
        <taxon>Actinomycetaceae</taxon>
        <taxon>Trueperella</taxon>
    </lineage>
</organism>
<evidence type="ECO:0000259" key="2">
    <source>
        <dbReference type="Pfam" id="PF02698"/>
    </source>
</evidence>
<feature type="transmembrane region" description="Helical" evidence="1">
    <location>
        <begin position="26"/>
        <end position="45"/>
    </location>
</feature>
<keyword evidence="1" id="KW-0812">Transmembrane</keyword>
<dbReference type="EMBL" id="LR134476">
    <property type="protein sequence ID" value="VEI12965.1"/>
    <property type="molecule type" value="Genomic_DNA"/>
</dbReference>
<keyword evidence="1" id="KW-1133">Transmembrane helix</keyword>
<dbReference type="PANTHER" id="PTHR30336">
    <property type="entry name" value="INNER MEMBRANE PROTEIN, PROBABLE PERMEASE"/>
    <property type="match status" value="1"/>
</dbReference>
<dbReference type="InterPro" id="IPR014729">
    <property type="entry name" value="Rossmann-like_a/b/a_fold"/>
</dbReference>
<protein>
    <submittedName>
        <fullName evidence="3">DUF218 domain</fullName>
    </submittedName>
</protein>
<dbReference type="Pfam" id="PF02698">
    <property type="entry name" value="DUF218"/>
    <property type="match status" value="1"/>
</dbReference>
<dbReference type="InterPro" id="IPR003848">
    <property type="entry name" value="DUF218"/>
</dbReference>
<feature type="transmembrane region" description="Helical" evidence="1">
    <location>
        <begin position="116"/>
        <end position="134"/>
    </location>
</feature>
<accession>A0A3S4Z4U1</accession>
<evidence type="ECO:0000313" key="4">
    <source>
        <dbReference type="Proteomes" id="UP000269542"/>
    </source>
</evidence>
<feature type="domain" description="DUF218" evidence="2">
    <location>
        <begin position="156"/>
        <end position="280"/>
    </location>
</feature>
<dbReference type="GO" id="GO:0005886">
    <property type="term" value="C:plasma membrane"/>
    <property type="evidence" value="ECO:0007669"/>
    <property type="project" value="TreeGrafter"/>
</dbReference>
<dbReference type="RefSeq" id="WP_164712323.1">
    <property type="nucleotide sequence ID" value="NZ_LR134476.1"/>
</dbReference>
<dbReference type="PANTHER" id="PTHR30336:SF20">
    <property type="entry name" value="DUF218 DOMAIN-CONTAINING PROTEIN"/>
    <property type="match status" value="1"/>
</dbReference>
<dbReference type="CDD" id="cd06259">
    <property type="entry name" value="YdcF-like"/>
    <property type="match status" value="1"/>
</dbReference>
<evidence type="ECO:0000256" key="1">
    <source>
        <dbReference type="SAM" id="Phobius"/>
    </source>
</evidence>
<sequence>MWLIVIACALACEVWARREPRAAILPWLAAGTLSALAIATLHSVFHVPFGDAVTAAGALAHIAFGAWLLVAALTPYVHRKPTQKLFSGLLGGAIVSISCGLSILNPSVNALIATPLRAVIAAAGINGVLFYGYVTYSIRYLHIAGQHADLAPTPGAVIVLGARTINGKPSRLLRRRIDHGVRLVREYWNHGADIALVFTGGSPSGGLAEAHIMADAAVADGVPPQRILIEDRSTTTAENFLYTQALLRNAGVAAPYVGVTNDFHAYRAGILMHRAGLPGICVGGRAGSASVALIVREYGAYCLETIAALRRRQPS</sequence>
<keyword evidence="1" id="KW-0472">Membrane</keyword>
<keyword evidence="4" id="KW-1185">Reference proteome</keyword>
<feature type="transmembrane region" description="Helical" evidence="1">
    <location>
        <begin position="85"/>
        <end position="104"/>
    </location>
</feature>
<dbReference type="Gene3D" id="3.40.50.620">
    <property type="entry name" value="HUPs"/>
    <property type="match status" value="1"/>
</dbReference>
<dbReference type="KEGG" id="tbw:NCTC13354_00663"/>
<evidence type="ECO:0000313" key="3">
    <source>
        <dbReference type="EMBL" id="VEI12965.1"/>
    </source>
</evidence>
<name>A0A3S4Z4U1_9ACTO</name>
<dbReference type="AlphaFoldDB" id="A0A3S4Z4U1"/>
<gene>
    <name evidence="3" type="ORF">NCTC13354_00663</name>
</gene>
<feature type="transmembrane region" description="Helical" evidence="1">
    <location>
        <begin position="52"/>
        <end position="73"/>
    </location>
</feature>